<keyword evidence="1" id="KW-0812">Transmembrane</keyword>
<comment type="caution">
    <text evidence="2">The sequence shown here is derived from an EMBL/GenBank/DDBJ whole genome shotgun (WGS) entry which is preliminary data.</text>
</comment>
<feature type="transmembrane region" description="Helical" evidence="1">
    <location>
        <begin position="387"/>
        <end position="407"/>
    </location>
</feature>
<accession>A0ABS0XLC0</accession>
<proteinExistence type="predicted"/>
<dbReference type="EMBL" id="JAELXS010000001">
    <property type="protein sequence ID" value="MBJ6120820.1"/>
    <property type="molecule type" value="Genomic_DNA"/>
</dbReference>
<keyword evidence="1" id="KW-0472">Membrane</keyword>
<feature type="transmembrane region" description="Helical" evidence="1">
    <location>
        <begin position="287"/>
        <end position="305"/>
    </location>
</feature>
<keyword evidence="3" id="KW-1185">Reference proteome</keyword>
<gene>
    <name evidence="2" type="ORF">JAO74_03325</name>
</gene>
<evidence type="ECO:0000256" key="1">
    <source>
        <dbReference type="SAM" id="Phobius"/>
    </source>
</evidence>
<feature type="transmembrane region" description="Helical" evidence="1">
    <location>
        <begin position="187"/>
        <end position="208"/>
    </location>
</feature>
<protein>
    <recommendedName>
        <fullName evidence="4">Glycosyltransferase RgtA/B/C/D-like domain-containing protein</fullName>
    </recommendedName>
</protein>
<reference evidence="3" key="1">
    <citation type="submission" date="2020-12" db="EMBL/GenBank/DDBJ databases">
        <title>Hymenobacter sp.</title>
        <authorList>
            <person name="Kim M.K."/>
        </authorList>
    </citation>
    <scope>NUCLEOTIDE SEQUENCE [LARGE SCALE GENOMIC DNA]</scope>
    <source>
        <strain evidence="3">BT553</strain>
    </source>
</reference>
<feature type="transmembrane region" description="Helical" evidence="1">
    <location>
        <begin position="150"/>
        <end position="175"/>
    </location>
</feature>
<feature type="transmembrane region" description="Helical" evidence="1">
    <location>
        <begin position="102"/>
        <end position="120"/>
    </location>
</feature>
<evidence type="ECO:0000313" key="3">
    <source>
        <dbReference type="Proteomes" id="UP000640426"/>
    </source>
</evidence>
<name>A0ABS0XLC0_9SPHN</name>
<organism evidence="2 3">
    <name type="scientific">Sphingomonas mollis</name>
    <dbReference type="NCBI Taxonomy" id="2795726"/>
    <lineage>
        <taxon>Bacteria</taxon>
        <taxon>Pseudomonadati</taxon>
        <taxon>Pseudomonadota</taxon>
        <taxon>Alphaproteobacteria</taxon>
        <taxon>Sphingomonadales</taxon>
        <taxon>Sphingomonadaceae</taxon>
        <taxon>Sphingomonas</taxon>
    </lineage>
</organism>
<evidence type="ECO:0008006" key="4">
    <source>
        <dbReference type="Google" id="ProtNLM"/>
    </source>
</evidence>
<keyword evidence="1" id="KW-1133">Transmembrane helix</keyword>
<feature type="transmembrane region" description="Helical" evidence="1">
    <location>
        <begin position="57"/>
        <end position="90"/>
    </location>
</feature>
<evidence type="ECO:0000313" key="2">
    <source>
        <dbReference type="EMBL" id="MBJ6120820.1"/>
    </source>
</evidence>
<feature type="transmembrane region" description="Helical" evidence="1">
    <location>
        <begin position="350"/>
        <end position="375"/>
    </location>
</feature>
<feature type="transmembrane region" description="Helical" evidence="1">
    <location>
        <begin position="437"/>
        <end position="459"/>
    </location>
</feature>
<feature type="transmembrane region" description="Helical" evidence="1">
    <location>
        <begin position="126"/>
        <end position="143"/>
    </location>
</feature>
<dbReference type="Proteomes" id="UP000640426">
    <property type="component" value="Unassembled WGS sequence"/>
</dbReference>
<feature type="transmembrane region" description="Helical" evidence="1">
    <location>
        <begin position="413"/>
        <end position="430"/>
    </location>
</feature>
<sequence>MDAAPSRRSVTRLITTAAALLLVSLAVFWPGFAEYDSVAQYAQALSGSYDDWHPPVMARLWAGLLVFGAGAGPMLVVQMATYWTGLGLIAAALMRAGRVRTGWAVVAVGLFPLFLGWQAVVLKDAQGAGAMLAAVGVVGWWRIDGRRVPSAVWVVAAVLLGYAVLIRANGVFAVAPLVAMLLPARSWRMGGGIAIGLVAVTLALSPAINQRVLGAEPSGVQRTQPLYDLAGIAVRIAPAEGAGFTRAEARALIEHHCVTAFFWDSLGEGPACAAASGRMQKLPPPRLYAMLVPAIVAHPLAYAGHRLAHLNSTLRWWVPAEWPNAGPPGGSEPNDLGLGQPGWLAVKWQWLAGLVAATPLGWPVAWIVVAITALVATWRAASPIAGVARAMLVSALLLEASFATFSIASDLRYHLWAMIATALAGVMLGGERWSRRAVVAGSVTLALVVAIGLVARATLPVVTIATMV</sequence>